<evidence type="ECO:0000256" key="2">
    <source>
        <dbReference type="ARBA" id="ARBA00005974"/>
    </source>
</evidence>
<feature type="transmembrane region" description="Helical" evidence="9">
    <location>
        <begin position="421"/>
        <end position="445"/>
    </location>
</feature>
<evidence type="ECO:0000256" key="9">
    <source>
        <dbReference type="SAM" id="Phobius"/>
    </source>
</evidence>
<evidence type="ECO:0000256" key="3">
    <source>
        <dbReference type="ARBA" id="ARBA00022448"/>
    </source>
</evidence>
<evidence type="ECO:0000256" key="7">
    <source>
        <dbReference type="ARBA" id="ARBA00023128"/>
    </source>
</evidence>
<evidence type="ECO:0000256" key="5">
    <source>
        <dbReference type="ARBA" id="ARBA00022970"/>
    </source>
</evidence>
<dbReference type="InterPro" id="IPR004686">
    <property type="entry name" value="Mtc"/>
</dbReference>
<dbReference type="GO" id="GO:0005743">
    <property type="term" value="C:mitochondrial inner membrane"/>
    <property type="evidence" value="ECO:0007669"/>
    <property type="project" value="TreeGrafter"/>
</dbReference>
<protein>
    <submittedName>
        <fullName evidence="10">Sideroflexin</fullName>
    </submittedName>
</protein>
<dbReference type="AlphaFoldDB" id="A0AAD9D736"/>
<evidence type="ECO:0000256" key="8">
    <source>
        <dbReference type="ARBA" id="ARBA00023136"/>
    </source>
</evidence>
<evidence type="ECO:0000256" key="1">
    <source>
        <dbReference type="ARBA" id="ARBA00004225"/>
    </source>
</evidence>
<dbReference type="EMBL" id="JATAAI010000035">
    <property type="protein sequence ID" value="KAK1735223.1"/>
    <property type="molecule type" value="Genomic_DNA"/>
</dbReference>
<evidence type="ECO:0000313" key="10">
    <source>
        <dbReference type="EMBL" id="KAK1735223.1"/>
    </source>
</evidence>
<dbReference type="GO" id="GO:0015075">
    <property type="term" value="F:monoatomic ion transmembrane transporter activity"/>
    <property type="evidence" value="ECO:0007669"/>
    <property type="project" value="InterPro"/>
</dbReference>
<proteinExistence type="inferred from homology"/>
<organism evidence="10 11">
    <name type="scientific">Skeletonema marinoi</name>
    <dbReference type="NCBI Taxonomy" id="267567"/>
    <lineage>
        <taxon>Eukaryota</taxon>
        <taxon>Sar</taxon>
        <taxon>Stramenopiles</taxon>
        <taxon>Ochrophyta</taxon>
        <taxon>Bacillariophyta</taxon>
        <taxon>Coscinodiscophyceae</taxon>
        <taxon>Thalassiosirophycidae</taxon>
        <taxon>Thalassiosirales</taxon>
        <taxon>Skeletonemataceae</taxon>
        <taxon>Skeletonema</taxon>
        <taxon>Skeletonema marinoi-dohrnii complex</taxon>
    </lineage>
</organism>
<keyword evidence="3" id="KW-0813">Transport</keyword>
<keyword evidence="7" id="KW-0496">Mitochondrion</keyword>
<evidence type="ECO:0000256" key="6">
    <source>
        <dbReference type="ARBA" id="ARBA00022989"/>
    </source>
</evidence>
<keyword evidence="4 9" id="KW-0812">Transmembrane</keyword>
<dbReference type="PANTHER" id="PTHR11153">
    <property type="entry name" value="SIDEROFLEXIN"/>
    <property type="match status" value="1"/>
</dbReference>
<gene>
    <name evidence="10" type="ORF">QTG54_014289</name>
</gene>
<dbReference type="Pfam" id="PF03820">
    <property type="entry name" value="SFXNs"/>
    <property type="match status" value="1"/>
</dbReference>
<comment type="subcellular location">
    <subcellularLocation>
        <location evidence="1">Mitochondrion membrane</location>
        <topology evidence="1">Multi-pass membrane protein</topology>
    </subcellularLocation>
</comment>
<reference evidence="10" key="1">
    <citation type="submission" date="2023-06" db="EMBL/GenBank/DDBJ databases">
        <title>Survivors Of The Sea: Transcriptome response of Skeletonema marinoi to long-term dormancy.</title>
        <authorList>
            <person name="Pinder M.I.M."/>
            <person name="Kourtchenko O."/>
            <person name="Robertson E.K."/>
            <person name="Larsson T."/>
            <person name="Maumus F."/>
            <person name="Osuna-Cruz C.M."/>
            <person name="Vancaester E."/>
            <person name="Stenow R."/>
            <person name="Vandepoele K."/>
            <person name="Ploug H."/>
            <person name="Bruchert V."/>
            <person name="Godhe A."/>
            <person name="Topel M."/>
        </authorList>
    </citation>
    <scope>NUCLEOTIDE SEQUENCE</scope>
    <source>
        <strain evidence="10">R05AC</strain>
    </source>
</reference>
<keyword evidence="8 9" id="KW-0472">Membrane</keyword>
<dbReference type="Proteomes" id="UP001224775">
    <property type="component" value="Unassembled WGS sequence"/>
</dbReference>
<keyword evidence="5" id="KW-0029">Amino-acid transport</keyword>
<comment type="similarity">
    <text evidence="2">Belongs to the sideroflexin family.</text>
</comment>
<sequence length="474" mass="51862">MKRAQLRSVAASVAVVVATTTIMMMHSGCNKANAFSTNNVTTKKSTYTRTYSLQAFEIDSQSLSNTKVNSLRPVLPIAQRTRFQGALALIAIITTSNNGLQFQAVPIGESLLALVASIVLVSGATDAVERITASSTDAIPAYSENGCRYNQSIFFGRYCKMLLACDPRLLLYTEDEVRQYYKLAYVDYADVRSNAMKEGATYSLAETDRLLWEAKRIADSALHPETQEWIPRPCRMSGYLPYNGPICIAMVSVQSTIPLLFWSWVNQSQNAAVNYFNGPKSTSSDDDATTEIDGTLFKSYSLAVASALIVAFGLATYVQTNFSGEEANELLRFIAFPSAVIASSLNCYIIRSPEIESGAPLLNEQLENVLPGETSSAAAKRGVFSTTASRAVLQMPTYFIPPLLLDTVTPLKQFLVEDSLMVVPVTTFLLLVSFGIGLPAAVGIFPQVSSIKAEDVEDKFRDLGYEEFYYNKGL</sequence>
<keyword evidence="6 9" id="KW-1133">Transmembrane helix</keyword>
<name>A0AAD9D736_9STRA</name>
<dbReference type="GO" id="GO:0140300">
    <property type="term" value="P:serine import into mitochondrion"/>
    <property type="evidence" value="ECO:0007669"/>
    <property type="project" value="TreeGrafter"/>
</dbReference>
<keyword evidence="11" id="KW-1185">Reference proteome</keyword>
<accession>A0AAD9D736</accession>
<evidence type="ECO:0000256" key="4">
    <source>
        <dbReference type="ARBA" id="ARBA00022692"/>
    </source>
</evidence>
<dbReference type="PANTHER" id="PTHR11153:SF8">
    <property type="entry name" value="SIDEROFLEXIN-1"/>
    <property type="match status" value="1"/>
</dbReference>
<comment type="caution">
    <text evidence="10">The sequence shown here is derived from an EMBL/GenBank/DDBJ whole genome shotgun (WGS) entry which is preliminary data.</text>
</comment>
<evidence type="ECO:0000313" key="11">
    <source>
        <dbReference type="Proteomes" id="UP001224775"/>
    </source>
</evidence>